<dbReference type="InterPro" id="IPR058980">
    <property type="entry name" value="Glyco_transf_N"/>
</dbReference>
<protein>
    <recommendedName>
        <fullName evidence="4">Glycosyltransferase</fullName>
        <ecNumber evidence="4">2.4.1.-</ecNumber>
    </recommendedName>
</protein>
<name>A0A8B8NIR1_9MYRT</name>
<dbReference type="GO" id="GO:1901137">
    <property type="term" value="P:carbohydrate derivative biosynthetic process"/>
    <property type="evidence" value="ECO:0007669"/>
    <property type="project" value="UniProtKB-ARBA"/>
</dbReference>
<evidence type="ECO:0000256" key="2">
    <source>
        <dbReference type="ARBA" id="ARBA00022679"/>
    </source>
</evidence>
<keyword evidence="3" id="KW-0328">Glycosyltransferase</keyword>
<dbReference type="FunFam" id="3.40.50.2000:FF:000060">
    <property type="entry name" value="Glycosyltransferase"/>
    <property type="match status" value="1"/>
</dbReference>
<evidence type="ECO:0000256" key="3">
    <source>
        <dbReference type="RuleBase" id="RU003718"/>
    </source>
</evidence>
<dbReference type="Proteomes" id="UP000827889">
    <property type="component" value="Chromosome 8"/>
</dbReference>
<dbReference type="PANTHER" id="PTHR48044">
    <property type="entry name" value="GLYCOSYLTRANSFERASE"/>
    <property type="match status" value="1"/>
</dbReference>
<evidence type="ECO:0000256" key="1">
    <source>
        <dbReference type="ARBA" id="ARBA00009995"/>
    </source>
</evidence>
<dbReference type="Pfam" id="PF00201">
    <property type="entry name" value="UDPGT"/>
    <property type="match status" value="1"/>
</dbReference>
<dbReference type="KEGG" id="rarg:115735319"/>
<dbReference type="GO" id="GO:0008194">
    <property type="term" value="F:UDP-glycosyltransferase activity"/>
    <property type="evidence" value="ECO:0007669"/>
    <property type="project" value="InterPro"/>
</dbReference>
<gene>
    <name evidence="7" type="primary">LOC115735319</name>
</gene>
<evidence type="ECO:0000259" key="5">
    <source>
        <dbReference type="Pfam" id="PF26168"/>
    </source>
</evidence>
<dbReference type="InterPro" id="IPR035595">
    <property type="entry name" value="UDP_glycos_trans_CS"/>
</dbReference>
<dbReference type="EC" id="2.4.1.-" evidence="4"/>
<keyword evidence="6" id="KW-1185">Reference proteome</keyword>
<dbReference type="Pfam" id="PF26168">
    <property type="entry name" value="Glyco_transf_N"/>
    <property type="match status" value="1"/>
</dbReference>
<evidence type="ECO:0000313" key="7">
    <source>
        <dbReference type="RefSeq" id="XP_030522375.1"/>
    </source>
</evidence>
<sequence>MDTPNSPITGPRRRSILMLPWLAHGHISPFLELAKKLLSSSSSSSGRHPFLIFFCSTPVNLASLQTLLPPHLSPSIRLVELHLPPPPPPLAALPPCFHTTRHLPPHLMPSLKSAFDAAGPVFSDLLEALKPDSVLYDFLQPWAPRVARERGLPGVASLFFPCGAAALTFLTLHSMDPDGEYPFPPLRVERGECDKIMQFIRNKVNGTRDMDRVLESIRRSEGAILIKTCREIEGKYMDYLAELVGKEVVAVGPLIQEPAGGDTRDDEGGIMGWLEERESGSVVFVSFGSECFLSKEEMEEVAQGLALASEDVGFVWVVRFPGGGGESASVVEALPEGFLERTKDRGMVIQGWAPQAKILAHPNTGGFVSHCGWSSTLEAIVFGVPIIAMPMHLDQPLNSKLVADLGVGVEVQREDGRFRREEVAKAIQQVVVREEGERVRRRAKELSGRIKERQEEETSAMMKKLGQLFGEENNF</sequence>
<proteinExistence type="inferred from homology"/>
<organism evidence="6 7">
    <name type="scientific">Rhodamnia argentea</name>
    <dbReference type="NCBI Taxonomy" id="178133"/>
    <lineage>
        <taxon>Eukaryota</taxon>
        <taxon>Viridiplantae</taxon>
        <taxon>Streptophyta</taxon>
        <taxon>Embryophyta</taxon>
        <taxon>Tracheophyta</taxon>
        <taxon>Spermatophyta</taxon>
        <taxon>Magnoliopsida</taxon>
        <taxon>eudicotyledons</taxon>
        <taxon>Gunneridae</taxon>
        <taxon>Pentapetalae</taxon>
        <taxon>rosids</taxon>
        <taxon>malvids</taxon>
        <taxon>Myrtales</taxon>
        <taxon>Myrtaceae</taxon>
        <taxon>Myrtoideae</taxon>
        <taxon>Myrteae</taxon>
        <taxon>Australasian group</taxon>
        <taxon>Rhodamnia</taxon>
    </lineage>
</organism>
<dbReference type="CDD" id="cd03784">
    <property type="entry name" value="GT1_Gtf-like"/>
    <property type="match status" value="1"/>
</dbReference>
<feature type="domain" description="Glycosyltransferase N-terminal" evidence="5">
    <location>
        <begin position="15"/>
        <end position="255"/>
    </location>
</feature>
<dbReference type="PROSITE" id="PS00375">
    <property type="entry name" value="UDPGT"/>
    <property type="match status" value="1"/>
</dbReference>
<dbReference type="Gene3D" id="3.40.50.2000">
    <property type="entry name" value="Glycogen Phosphorylase B"/>
    <property type="match status" value="2"/>
</dbReference>
<dbReference type="PANTHER" id="PTHR48044:SF9">
    <property type="entry name" value="UDP-GLYCOSYLTRANSFERASE SUPERFAMILY PROTEIN"/>
    <property type="match status" value="1"/>
</dbReference>
<evidence type="ECO:0000256" key="4">
    <source>
        <dbReference type="RuleBase" id="RU362057"/>
    </source>
</evidence>
<dbReference type="InterPro" id="IPR002213">
    <property type="entry name" value="UDP_glucos_trans"/>
</dbReference>
<evidence type="ECO:0000313" key="6">
    <source>
        <dbReference type="Proteomes" id="UP000827889"/>
    </source>
</evidence>
<dbReference type="GeneID" id="115735319"/>
<keyword evidence="2 3" id="KW-0808">Transferase</keyword>
<dbReference type="RefSeq" id="XP_030522375.1">
    <property type="nucleotide sequence ID" value="XM_030666515.2"/>
</dbReference>
<dbReference type="SUPFAM" id="SSF53756">
    <property type="entry name" value="UDP-Glycosyltransferase/glycogen phosphorylase"/>
    <property type="match status" value="1"/>
</dbReference>
<dbReference type="AlphaFoldDB" id="A0A8B8NIR1"/>
<accession>A0A8B8NIR1</accession>
<reference evidence="7" key="1">
    <citation type="submission" date="2025-08" db="UniProtKB">
        <authorList>
            <consortium name="RefSeq"/>
        </authorList>
    </citation>
    <scope>IDENTIFICATION</scope>
    <source>
        <tissue evidence="7">Leaf</tissue>
    </source>
</reference>
<dbReference type="OrthoDB" id="5835829at2759"/>
<comment type="similarity">
    <text evidence="1 3">Belongs to the UDP-glycosyltransferase family.</text>
</comment>